<name>A0A7S3ACH7_9EUKA</name>
<dbReference type="EMBL" id="HBHX01000122">
    <property type="protein sequence ID" value="CAE0095681.1"/>
    <property type="molecule type" value="Transcribed_RNA"/>
</dbReference>
<dbReference type="AlphaFoldDB" id="A0A7S3ACH7"/>
<accession>A0A7S3ACH7</accession>
<reference evidence="1" key="1">
    <citation type="submission" date="2021-01" db="EMBL/GenBank/DDBJ databases">
        <authorList>
            <person name="Corre E."/>
            <person name="Pelletier E."/>
            <person name="Niang G."/>
            <person name="Scheremetjew M."/>
            <person name="Finn R."/>
            <person name="Kale V."/>
            <person name="Holt S."/>
            <person name="Cochrane G."/>
            <person name="Meng A."/>
            <person name="Brown T."/>
            <person name="Cohen L."/>
        </authorList>
    </citation>
    <scope>NUCLEOTIDE SEQUENCE</scope>
    <source>
        <strain evidence="1">CCMP281</strain>
    </source>
</reference>
<sequence>MIYFVMVAVGVVFEEPGYAHFKNWDGSVGYVEHEIGFNHNGTKAIVDLNLSDESLPPLGLMKDACATEPECAGFYSVASAFGGSRLLINTVTPEMDTFLAFNASIVGAGKTYCDIEKPGLYFETVGWLKCTCGDAITRGVIATYNLPPFLLAQSCTANPSCVGFRVWNNATGGDLLKIASDCADTYWKTPK</sequence>
<organism evidence="1">
    <name type="scientific">Haptolina ericina</name>
    <dbReference type="NCBI Taxonomy" id="156174"/>
    <lineage>
        <taxon>Eukaryota</taxon>
        <taxon>Haptista</taxon>
        <taxon>Haptophyta</taxon>
        <taxon>Prymnesiophyceae</taxon>
        <taxon>Prymnesiales</taxon>
        <taxon>Prymnesiaceae</taxon>
        <taxon>Haptolina</taxon>
    </lineage>
</organism>
<gene>
    <name evidence="1" type="ORF">HERI1096_LOCUS72</name>
</gene>
<evidence type="ECO:0000313" key="1">
    <source>
        <dbReference type="EMBL" id="CAE0095681.1"/>
    </source>
</evidence>
<proteinExistence type="predicted"/>
<protein>
    <submittedName>
        <fullName evidence="1">Uncharacterized protein</fullName>
    </submittedName>
</protein>